<organism evidence="1 2">
    <name type="scientific">Gossypium raimondii</name>
    <name type="common">Peruvian cotton</name>
    <name type="synonym">Gossypium klotzschianum subsp. raimondii</name>
    <dbReference type="NCBI Taxonomy" id="29730"/>
    <lineage>
        <taxon>Eukaryota</taxon>
        <taxon>Viridiplantae</taxon>
        <taxon>Streptophyta</taxon>
        <taxon>Embryophyta</taxon>
        <taxon>Tracheophyta</taxon>
        <taxon>Spermatophyta</taxon>
        <taxon>Magnoliopsida</taxon>
        <taxon>eudicotyledons</taxon>
        <taxon>Gunneridae</taxon>
        <taxon>Pentapetalae</taxon>
        <taxon>rosids</taxon>
        <taxon>malvids</taxon>
        <taxon>Malvales</taxon>
        <taxon>Malvaceae</taxon>
        <taxon>Malvoideae</taxon>
        <taxon>Gossypium</taxon>
    </lineage>
</organism>
<protein>
    <submittedName>
        <fullName evidence="1">Uncharacterized protein</fullName>
    </submittedName>
</protein>
<dbReference type="AlphaFoldDB" id="A0A7J8QGL2"/>
<proteinExistence type="predicted"/>
<accession>A0A7J8QGL2</accession>
<gene>
    <name evidence="1" type="ORF">Gorai_003895</name>
</gene>
<dbReference type="Proteomes" id="UP000593578">
    <property type="component" value="Unassembled WGS sequence"/>
</dbReference>
<reference evidence="1 2" key="1">
    <citation type="journal article" date="2019" name="Genome Biol. Evol.">
        <title>Insights into the evolution of the New World diploid cottons (Gossypium, subgenus Houzingenia) based on genome sequencing.</title>
        <authorList>
            <person name="Grover C.E."/>
            <person name="Arick M.A. 2nd"/>
            <person name="Thrash A."/>
            <person name="Conover J.L."/>
            <person name="Sanders W.S."/>
            <person name="Peterson D.G."/>
            <person name="Frelichowski J.E."/>
            <person name="Scheffler J.A."/>
            <person name="Scheffler B.E."/>
            <person name="Wendel J.F."/>
        </authorList>
    </citation>
    <scope>NUCLEOTIDE SEQUENCE [LARGE SCALE GENOMIC DNA]</scope>
    <source>
        <strain evidence="1">8</strain>
        <tissue evidence="1">Leaf</tissue>
    </source>
</reference>
<sequence length="22" mass="2646">MKTIPFPPNWSTLHHLQLLRIC</sequence>
<comment type="caution">
    <text evidence="1">The sequence shown here is derived from an EMBL/GenBank/DDBJ whole genome shotgun (WGS) entry which is preliminary data.</text>
</comment>
<evidence type="ECO:0000313" key="1">
    <source>
        <dbReference type="EMBL" id="MBA0600694.1"/>
    </source>
</evidence>
<name>A0A7J8QGL2_GOSRA</name>
<feature type="non-terminal residue" evidence="1">
    <location>
        <position position="22"/>
    </location>
</feature>
<dbReference type="EMBL" id="JABEZZ010000012">
    <property type="protein sequence ID" value="MBA0600694.1"/>
    <property type="molecule type" value="Genomic_DNA"/>
</dbReference>
<evidence type="ECO:0000313" key="2">
    <source>
        <dbReference type="Proteomes" id="UP000593578"/>
    </source>
</evidence>